<dbReference type="EMBL" id="JAFIQS010000001">
    <property type="protein sequence ID" value="KAG5173389.1"/>
    <property type="molecule type" value="Genomic_DNA"/>
</dbReference>
<gene>
    <name evidence="3" type="ORF">JR316_000044</name>
</gene>
<name>A0A8H8CQS1_PSICU</name>
<protein>
    <recommendedName>
        <fullName evidence="2">G domain-containing protein</fullName>
    </recommendedName>
</protein>
<feature type="coiled-coil region" evidence="1">
    <location>
        <begin position="306"/>
        <end position="343"/>
    </location>
</feature>
<dbReference type="InterPro" id="IPR006073">
    <property type="entry name" value="GTP-bd"/>
</dbReference>
<dbReference type="Pfam" id="PF01926">
    <property type="entry name" value="MMR_HSR1"/>
    <property type="match status" value="1"/>
</dbReference>
<evidence type="ECO:0000313" key="3">
    <source>
        <dbReference type="EMBL" id="KAG5173389.1"/>
    </source>
</evidence>
<organism evidence="3">
    <name type="scientific">Psilocybe cubensis</name>
    <name type="common">Psychedelic mushroom</name>
    <name type="synonym">Stropharia cubensis</name>
    <dbReference type="NCBI Taxonomy" id="181762"/>
    <lineage>
        <taxon>Eukaryota</taxon>
        <taxon>Fungi</taxon>
        <taxon>Dikarya</taxon>
        <taxon>Basidiomycota</taxon>
        <taxon>Agaricomycotina</taxon>
        <taxon>Agaricomycetes</taxon>
        <taxon>Agaricomycetidae</taxon>
        <taxon>Agaricales</taxon>
        <taxon>Agaricineae</taxon>
        <taxon>Strophariaceae</taxon>
        <taxon>Psilocybe</taxon>
    </lineage>
</organism>
<proteinExistence type="predicted"/>
<keyword evidence="1" id="KW-0175">Coiled coil</keyword>
<dbReference type="InterPro" id="IPR027417">
    <property type="entry name" value="P-loop_NTPase"/>
</dbReference>
<dbReference type="AlphaFoldDB" id="A0A8H8CQS1"/>
<dbReference type="GO" id="GO:0005525">
    <property type="term" value="F:GTP binding"/>
    <property type="evidence" value="ECO:0007669"/>
    <property type="project" value="InterPro"/>
</dbReference>
<evidence type="ECO:0000256" key="1">
    <source>
        <dbReference type="SAM" id="Coils"/>
    </source>
</evidence>
<dbReference type="SUPFAM" id="SSF52540">
    <property type="entry name" value="P-loop containing nucleoside triphosphate hydrolases"/>
    <property type="match status" value="1"/>
</dbReference>
<dbReference type="Gene3D" id="3.40.50.300">
    <property type="entry name" value="P-loop containing nucleotide triphosphate hydrolases"/>
    <property type="match status" value="1"/>
</dbReference>
<comment type="caution">
    <text evidence="3">The sequence shown here is derived from an EMBL/GenBank/DDBJ whole genome shotgun (WGS) entry which is preliminary data.</text>
</comment>
<evidence type="ECO:0000259" key="2">
    <source>
        <dbReference type="Pfam" id="PF01926"/>
    </source>
</evidence>
<reference evidence="3" key="1">
    <citation type="submission" date="2021-02" db="EMBL/GenBank/DDBJ databases">
        <title>Psilocybe cubensis genome.</title>
        <authorList>
            <person name="Mckernan K.J."/>
            <person name="Crawford S."/>
            <person name="Trippe A."/>
            <person name="Kane L.T."/>
            <person name="Mclaughlin S."/>
        </authorList>
    </citation>
    <scope>NUCLEOTIDE SEQUENCE [LARGE SCALE GENOMIC DNA]</scope>
    <source>
        <strain evidence="3">MGC-MH-2018</strain>
    </source>
</reference>
<dbReference type="CDD" id="cd00882">
    <property type="entry name" value="Ras_like_GTPase"/>
    <property type="match status" value="1"/>
</dbReference>
<accession>A0A8H8CQS1</accession>
<sequence>MPRFFIRNLFSSLLTNQNKRTNENTPECLNVTEPFDANNAQKIVIPVMGPTGAGKSTLINMVCGDEKVVVGHDIQSCTSVVTPVEIDVNPFLHQFPWLKNRTLLLVDTPGFDDTYLGDMEILTIIADWLKSAYKDHVLGGVLYLYDVTNDRYTGSARKNLDIFRGICGQDAFDIVVLGASKGGRISPELGQQRLKALKDTHWKEFISEGAEIVTIDDTRQSAKNAVAQVLHSFTKKREESKKQAAIKTPAVTRKEQKGILNSEDHITALAIQEELVDKKFIVPETSAGKELRVTLREVLEYEKKYLELAKRDGDEDEETKQELQNALEQIRKLSKQLEQLKVPLGRRLLSILR</sequence>
<feature type="domain" description="G" evidence="2">
    <location>
        <begin position="47"/>
        <end position="119"/>
    </location>
</feature>